<dbReference type="GO" id="GO:0006886">
    <property type="term" value="P:intracellular protein transport"/>
    <property type="evidence" value="ECO:0007669"/>
    <property type="project" value="InterPro"/>
</dbReference>
<dbReference type="Proteomes" id="UP000176511">
    <property type="component" value="Unassembled WGS sequence"/>
</dbReference>
<dbReference type="GO" id="GO:0043952">
    <property type="term" value="P:protein transport by the Sec complex"/>
    <property type="evidence" value="ECO:0007669"/>
    <property type="project" value="TreeGrafter"/>
</dbReference>
<evidence type="ECO:0000259" key="2">
    <source>
        <dbReference type="Pfam" id="PF07516"/>
    </source>
</evidence>
<comment type="caution">
    <text evidence="3">The sequence shown here is derived from an EMBL/GenBank/DDBJ whole genome shotgun (WGS) entry which is preliminary data.</text>
</comment>
<proteinExistence type="predicted"/>
<protein>
    <recommendedName>
        <fullName evidence="2">SecA Wing/Scaffold domain-containing protein</fullName>
    </recommendedName>
</protein>
<dbReference type="GO" id="GO:0006605">
    <property type="term" value="P:protein targeting"/>
    <property type="evidence" value="ECO:0007669"/>
    <property type="project" value="InterPro"/>
</dbReference>
<dbReference type="STRING" id="1798491.A3C87_01855"/>
<dbReference type="InterPro" id="IPR011116">
    <property type="entry name" value="SecA_Wing/Scaffold"/>
</dbReference>
<dbReference type="GO" id="GO:0005524">
    <property type="term" value="F:ATP binding"/>
    <property type="evidence" value="ECO:0007669"/>
    <property type="project" value="InterPro"/>
</dbReference>
<dbReference type="PANTHER" id="PTHR30612">
    <property type="entry name" value="SECA INNER MEMBRANE COMPONENT OF SEC PROTEIN SECRETION SYSTEM"/>
    <property type="match status" value="1"/>
</dbReference>
<evidence type="ECO:0000313" key="4">
    <source>
        <dbReference type="Proteomes" id="UP000176511"/>
    </source>
</evidence>
<dbReference type="Gene3D" id="3.40.50.300">
    <property type="entry name" value="P-loop containing nucleotide triphosphate hydrolases"/>
    <property type="match status" value="1"/>
</dbReference>
<feature type="domain" description="SecA Wing/Scaffold" evidence="2">
    <location>
        <begin position="98"/>
        <end position="174"/>
    </location>
</feature>
<feature type="compositionally biased region" description="Basic and acidic residues" evidence="1">
    <location>
        <begin position="215"/>
        <end position="228"/>
    </location>
</feature>
<feature type="region of interest" description="Disordered" evidence="1">
    <location>
        <begin position="209"/>
        <end position="228"/>
    </location>
</feature>
<feature type="domain" description="SecA Wing/Scaffold" evidence="2">
    <location>
        <begin position="28"/>
        <end position="94"/>
    </location>
</feature>
<accession>A0A1F6DKX1</accession>
<dbReference type="GO" id="GO:0005886">
    <property type="term" value="C:plasma membrane"/>
    <property type="evidence" value="ECO:0007669"/>
    <property type="project" value="TreeGrafter"/>
</dbReference>
<organism evidence="3 4">
    <name type="scientific">Candidatus Kaiserbacteria bacterium RIFCSPHIGHO2_02_FULL_49_34</name>
    <dbReference type="NCBI Taxonomy" id="1798491"/>
    <lineage>
        <taxon>Bacteria</taxon>
        <taxon>Candidatus Kaiseribacteriota</taxon>
    </lineage>
</organism>
<dbReference type="PANTHER" id="PTHR30612:SF0">
    <property type="entry name" value="CHLOROPLAST PROTEIN-TRANSPORTING ATPASE"/>
    <property type="match status" value="1"/>
</dbReference>
<reference evidence="3 4" key="1">
    <citation type="journal article" date="2016" name="Nat. Commun.">
        <title>Thousands of microbial genomes shed light on interconnected biogeochemical processes in an aquifer system.</title>
        <authorList>
            <person name="Anantharaman K."/>
            <person name="Brown C.T."/>
            <person name="Hug L.A."/>
            <person name="Sharon I."/>
            <person name="Castelle C.J."/>
            <person name="Probst A.J."/>
            <person name="Thomas B.C."/>
            <person name="Singh A."/>
            <person name="Wilkins M.J."/>
            <person name="Karaoz U."/>
            <person name="Brodie E.L."/>
            <person name="Williams K.H."/>
            <person name="Hubbard S.S."/>
            <person name="Banfield J.F."/>
        </authorList>
    </citation>
    <scope>NUCLEOTIDE SEQUENCE [LARGE SCALE GENOMIC DNA]</scope>
</reference>
<dbReference type="Pfam" id="PF07516">
    <property type="entry name" value="SecA_SW"/>
    <property type="match status" value="2"/>
</dbReference>
<gene>
    <name evidence="3" type="ORF">A3C87_01855</name>
</gene>
<dbReference type="AlphaFoldDB" id="A0A1F6DKX1"/>
<dbReference type="InterPro" id="IPR036266">
    <property type="entry name" value="SecA_Wing/Scaffold_sf"/>
</dbReference>
<name>A0A1F6DKX1_9BACT</name>
<dbReference type="InterPro" id="IPR027417">
    <property type="entry name" value="P-loop_NTPase"/>
</dbReference>
<evidence type="ECO:0000313" key="3">
    <source>
        <dbReference type="EMBL" id="OGG61977.1"/>
    </source>
</evidence>
<dbReference type="InterPro" id="IPR000185">
    <property type="entry name" value="SecA"/>
</dbReference>
<dbReference type="EMBL" id="MFLE01000013">
    <property type="protein sequence ID" value="OGG61977.1"/>
    <property type="molecule type" value="Genomic_DNA"/>
</dbReference>
<dbReference type="GO" id="GO:0031522">
    <property type="term" value="C:cell envelope Sec protein transport complex"/>
    <property type="evidence" value="ECO:0007669"/>
    <property type="project" value="TreeGrafter"/>
</dbReference>
<dbReference type="GO" id="GO:0017038">
    <property type="term" value="P:protein import"/>
    <property type="evidence" value="ECO:0007669"/>
    <property type="project" value="InterPro"/>
</dbReference>
<evidence type="ECO:0000256" key="1">
    <source>
        <dbReference type="SAM" id="MobiDB-lite"/>
    </source>
</evidence>
<dbReference type="SUPFAM" id="SSF81886">
    <property type="entry name" value="Helical scaffold and wing domains of SecA"/>
    <property type="match status" value="1"/>
</dbReference>
<dbReference type="Gene3D" id="1.10.3060.10">
    <property type="entry name" value="Helical scaffold and wing domains of SecA"/>
    <property type="match status" value="1"/>
</dbReference>
<dbReference type="GO" id="GO:0005829">
    <property type="term" value="C:cytosol"/>
    <property type="evidence" value="ECO:0007669"/>
    <property type="project" value="TreeGrafter"/>
</dbReference>
<sequence>MEDSLMRVFASDVVKKMMGRLGIPEDEAIENSIITRSLESAQTRIEGFHFDSRKQVLAYDDILNRHRQALYGQRRHILAGEQGVIDEIIAQVTEAHPEISETVAQRKSEMGDTLWYDIMRRVALQTYDHLWVEHLEVMQYARSNVSLRAYGQQDPLVEYRKEGQRLYAELQRTALDRLAATIPTIRIERVVQEEEKQKEAIRLAKEAGGGEEAAVADKPDKPIHAKPEFARNETITITSNGEERTMKYKKAIPFLEEGWKLK</sequence>